<dbReference type="InterPro" id="IPR007060">
    <property type="entry name" value="FtsL/DivIC"/>
</dbReference>
<keyword evidence="3" id="KW-1185">Reference proteome</keyword>
<proteinExistence type="predicted"/>
<evidence type="ECO:0000256" key="1">
    <source>
        <dbReference type="SAM" id="Phobius"/>
    </source>
</evidence>
<dbReference type="Proteomes" id="UP000193017">
    <property type="component" value="Chromosome"/>
</dbReference>
<reference evidence="2 3" key="1">
    <citation type="submission" date="2017-03" db="EMBL/GenBank/DDBJ databases">
        <title>Genome sequence of Paracoccus contaminans isolated from a water microcosm.</title>
        <authorList>
            <person name="Aurass P."/>
            <person name="Karste S."/>
            <person name="Trost E."/>
            <person name="Glaeser S.P."/>
            <person name="Kaempfer P."/>
            <person name="Flieger A."/>
        </authorList>
    </citation>
    <scope>NUCLEOTIDE SEQUENCE [LARGE SCALE GENOMIC DNA]</scope>
    <source>
        <strain evidence="3">RKI 16-01929T\LMG 29738T\CCM 8701T\CIP 111112T</strain>
    </source>
</reference>
<dbReference type="OrthoDB" id="7689499at2"/>
<sequence>MNRAAPRIERPAGRSGLPLGAVVYFFIMLLLGLYFAFAAVQGPSGILRQVQLTADTADLVAQRDGLTAQVAQMRNLTRRLSDDYLDLDLLDERARDVLGLIRADELILP</sequence>
<keyword evidence="1" id="KW-0812">Transmembrane</keyword>
<dbReference type="Pfam" id="PF04977">
    <property type="entry name" value="DivIC"/>
    <property type="match status" value="1"/>
</dbReference>
<dbReference type="KEGG" id="pcon:B0A89_07025"/>
<gene>
    <name evidence="2" type="ORF">B0A89_07025</name>
</gene>
<keyword evidence="1" id="KW-1133">Transmembrane helix</keyword>
<dbReference type="EMBL" id="CP020612">
    <property type="protein sequence ID" value="ARJ69418.1"/>
    <property type="molecule type" value="Genomic_DNA"/>
</dbReference>
<name>A0A1W6CX20_9RHOB</name>
<organism evidence="2 3">
    <name type="scientific">Paracoccus contaminans</name>
    <dbReference type="NCBI Taxonomy" id="1945662"/>
    <lineage>
        <taxon>Bacteria</taxon>
        <taxon>Pseudomonadati</taxon>
        <taxon>Pseudomonadota</taxon>
        <taxon>Alphaproteobacteria</taxon>
        <taxon>Rhodobacterales</taxon>
        <taxon>Paracoccaceae</taxon>
        <taxon>Paracoccus</taxon>
    </lineage>
</organism>
<dbReference type="STRING" id="1945662.B0A89_07025"/>
<feature type="transmembrane region" description="Helical" evidence="1">
    <location>
        <begin position="21"/>
        <end position="40"/>
    </location>
</feature>
<dbReference type="AlphaFoldDB" id="A0A1W6CX20"/>
<keyword evidence="1" id="KW-0472">Membrane</keyword>
<protein>
    <submittedName>
        <fullName evidence="2">Septum formation initiator</fullName>
    </submittedName>
</protein>
<accession>A0A1W6CX20</accession>
<evidence type="ECO:0000313" key="2">
    <source>
        <dbReference type="EMBL" id="ARJ69418.1"/>
    </source>
</evidence>
<evidence type="ECO:0000313" key="3">
    <source>
        <dbReference type="Proteomes" id="UP000193017"/>
    </source>
</evidence>